<dbReference type="InterPro" id="IPR040190">
    <property type="entry name" value="MURQ/GCKR"/>
</dbReference>
<dbReference type="NCBIfam" id="NF009222">
    <property type="entry name" value="PRK12570.1"/>
    <property type="match status" value="1"/>
</dbReference>
<keyword evidence="2 3" id="KW-0119">Carbohydrate metabolism</keyword>
<evidence type="ECO:0000256" key="3">
    <source>
        <dbReference type="HAMAP-Rule" id="MF_00068"/>
    </source>
</evidence>
<dbReference type="InterPro" id="IPR005486">
    <property type="entry name" value="Glucokinase_regulatory_CS"/>
</dbReference>
<dbReference type="SUPFAM" id="SSF46934">
    <property type="entry name" value="UBA-like"/>
    <property type="match status" value="1"/>
</dbReference>
<evidence type="ECO:0000256" key="1">
    <source>
        <dbReference type="ARBA" id="ARBA00023239"/>
    </source>
</evidence>
<feature type="active site" description="Proton donor" evidence="3">
    <location>
        <position position="102"/>
    </location>
</feature>
<feature type="active site" evidence="3">
    <location>
        <position position="133"/>
    </location>
</feature>
<organism evidence="4 5">
    <name type="scientific">Prauserella marina</name>
    <dbReference type="NCBI Taxonomy" id="530584"/>
    <lineage>
        <taxon>Bacteria</taxon>
        <taxon>Bacillati</taxon>
        <taxon>Actinomycetota</taxon>
        <taxon>Actinomycetes</taxon>
        <taxon>Pseudonocardiales</taxon>
        <taxon>Pseudonocardiaceae</taxon>
        <taxon>Prauserella</taxon>
    </lineage>
</organism>
<dbReference type="OrthoDB" id="9813395at2"/>
<dbReference type="HAMAP" id="MF_00068">
    <property type="entry name" value="MurQ"/>
    <property type="match status" value="1"/>
</dbReference>
<evidence type="ECO:0000256" key="2">
    <source>
        <dbReference type="ARBA" id="ARBA00023277"/>
    </source>
</evidence>
<evidence type="ECO:0000313" key="5">
    <source>
        <dbReference type="Proteomes" id="UP000199494"/>
    </source>
</evidence>
<proteinExistence type="inferred from homology"/>
<protein>
    <recommendedName>
        <fullName evidence="3">N-acetylmuramic acid 6-phosphate etherase</fullName>
        <shortName evidence="3">MurNAc-6-P etherase</shortName>
        <ecNumber evidence="3">4.2.1.126</ecNumber>
    </recommendedName>
    <alternativeName>
        <fullName evidence="3">N-acetylmuramic acid 6-phosphate hydrolase</fullName>
    </alternativeName>
    <alternativeName>
        <fullName evidence="3">N-acetylmuramic acid 6-phosphate lyase</fullName>
    </alternativeName>
</protein>
<keyword evidence="5" id="KW-1185">Reference proteome</keyword>
<keyword evidence="1 3" id="KW-0456">Lyase</keyword>
<dbReference type="RefSeq" id="WP_091803813.1">
    <property type="nucleotide sequence ID" value="NZ_CP016353.1"/>
</dbReference>
<comment type="function">
    <text evidence="3">Specifically catalyzes the cleavage of the D-lactyl ether substituent of MurNAc 6-phosphate, producing GlcNAc 6-phosphate and D-lactate.</text>
</comment>
<dbReference type="GO" id="GO:0009254">
    <property type="term" value="P:peptidoglycan turnover"/>
    <property type="evidence" value="ECO:0007669"/>
    <property type="project" value="TreeGrafter"/>
</dbReference>
<dbReference type="GO" id="GO:0016803">
    <property type="term" value="F:ether hydrolase activity"/>
    <property type="evidence" value="ECO:0007669"/>
    <property type="project" value="TreeGrafter"/>
</dbReference>
<dbReference type="NCBIfam" id="NF003915">
    <property type="entry name" value="PRK05441.1"/>
    <property type="match status" value="1"/>
</dbReference>
<comment type="miscellaneous">
    <text evidence="3">A lyase-type mechanism (elimination/hydration) is suggested for the cleavage of the lactyl ether bond of MurNAc 6-phosphate, with the formation of an alpha,beta-unsaturated aldehyde intermediate with (E)-stereochemistry, followed by the syn addition of water to give product.</text>
</comment>
<dbReference type="InterPro" id="IPR001347">
    <property type="entry name" value="SIS_dom"/>
</dbReference>
<dbReference type="Gene3D" id="1.10.8.1080">
    <property type="match status" value="1"/>
</dbReference>
<dbReference type="GO" id="GO:0046348">
    <property type="term" value="P:amino sugar catabolic process"/>
    <property type="evidence" value="ECO:0007669"/>
    <property type="project" value="InterPro"/>
</dbReference>
<accession>A0A222W0Q3</accession>
<dbReference type="PANTHER" id="PTHR10088:SF4">
    <property type="entry name" value="GLUCOKINASE REGULATORY PROTEIN"/>
    <property type="match status" value="1"/>
</dbReference>
<dbReference type="InterPro" id="IPR005488">
    <property type="entry name" value="Etherase_MurQ"/>
</dbReference>
<dbReference type="PROSITE" id="PS01272">
    <property type="entry name" value="GCKR"/>
    <property type="match status" value="1"/>
</dbReference>
<dbReference type="SUPFAM" id="SSF53697">
    <property type="entry name" value="SIS domain"/>
    <property type="match status" value="1"/>
</dbReference>
<dbReference type="NCBIfam" id="TIGR00274">
    <property type="entry name" value="N-acetylmuramic acid 6-phosphate etherase"/>
    <property type="match status" value="1"/>
</dbReference>
<comment type="subunit">
    <text evidence="3">Homodimer.</text>
</comment>
<dbReference type="GO" id="GO:0097367">
    <property type="term" value="F:carbohydrate derivative binding"/>
    <property type="evidence" value="ECO:0007669"/>
    <property type="project" value="InterPro"/>
</dbReference>
<dbReference type="PANTHER" id="PTHR10088">
    <property type="entry name" value="GLUCOKINASE REGULATORY PROTEIN"/>
    <property type="match status" value="1"/>
</dbReference>
<dbReference type="STRING" id="530584.SAMN05421630_104109"/>
<comment type="pathway">
    <text evidence="3">Amino-sugar metabolism; N-acetylmuramate degradation.</text>
</comment>
<dbReference type="Gene3D" id="3.40.50.10490">
    <property type="entry name" value="Glucose-6-phosphate isomerase like protein, domain 1"/>
    <property type="match status" value="1"/>
</dbReference>
<dbReference type="Proteomes" id="UP000199494">
    <property type="component" value="Unassembled WGS sequence"/>
</dbReference>
<dbReference type="UniPathway" id="UPA00342"/>
<comment type="similarity">
    <text evidence="3">Belongs to the GCKR-like family. MurNAc-6-P etherase subfamily.</text>
</comment>
<dbReference type="EC" id="4.2.1.126" evidence="3"/>
<dbReference type="EMBL" id="FMZE01000004">
    <property type="protein sequence ID" value="SDC84678.1"/>
    <property type="molecule type" value="Genomic_DNA"/>
</dbReference>
<sequence>MEVGAASRRGLGHSSATLPVVHVESPTEQRNPRTVDIDKMSTAGILSAINAEDTRVPQAVRAVLPQLATAVDYAAEALKNGHRVHYVGAGTSGRLAVLDAAELIPTFNIPPDWFVAHHAGGERALRHAVENAEDDERAGAAEVDSTVVAGDFVLGLTASGRTPYVLSALRAAKRAGAGTGLISGNPGAPFPPDLDVLVAVDTGPETIAGSTRMKAGTAQKIILTSFSTATMVKLGRTYSNLMVSMRATNAKLRGRTLRILREATGMSAQDCDAALTEADGDLKVALVRLLAGVDVTTAVEALVRADGHVRNALDSVRARAS</sequence>
<dbReference type="AlphaFoldDB" id="A0A222W0Q3"/>
<dbReference type="GO" id="GO:0016835">
    <property type="term" value="F:carbon-oxygen lyase activity"/>
    <property type="evidence" value="ECO:0007669"/>
    <property type="project" value="UniProtKB-UniRule"/>
</dbReference>
<dbReference type="GO" id="GO:0097173">
    <property type="term" value="P:N-acetylmuramic acid catabolic process"/>
    <property type="evidence" value="ECO:0007669"/>
    <property type="project" value="UniProtKB-UniPathway"/>
</dbReference>
<dbReference type="InterPro" id="IPR046348">
    <property type="entry name" value="SIS_dom_sf"/>
</dbReference>
<dbReference type="PROSITE" id="PS51464">
    <property type="entry name" value="SIS"/>
    <property type="match status" value="1"/>
</dbReference>
<gene>
    <name evidence="3" type="primary">murQ</name>
    <name evidence="4" type="ORF">SAMN05421630_104109</name>
</gene>
<dbReference type="KEGG" id="pmad:BAY61_29135"/>
<dbReference type="CDD" id="cd05007">
    <property type="entry name" value="SIS_Etherase"/>
    <property type="match status" value="1"/>
</dbReference>
<dbReference type="InterPro" id="IPR009060">
    <property type="entry name" value="UBA-like_sf"/>
</dbReference>
<comment type="catalytic activity">
    <reaction evidence="3">
        <text>N-acetyl-D-muramate 6-phosphate + H2O = N-acetyl-D-glucosamine 6-phosphate + (R)-lactate</text>
        <dbReference type="Rhea" id="RHEA:26410"/>
        <dbReference type="ChEBI" id="CHEBI:15377"/>
        <dbReference type="ChEBI" id="CHEBI:16004"/>
        <dbReference type="ChEBI" id="CHEBI:57513"/>
        <dbReference type="ChEBI" id="CHEBI:58722"/>
        <dbReference type="EC" id="4.2.1.126"/>
    </reaction>
</comment>
<name>A0A222W0Q3_9PSEU</name>
<reference evidence="4 5" key="1">
    <citation type="submission" date="2016-10" db="EMBL/GenBank/DDBJ databases">
        <authorList>
            <person name="de Groot N.N."/>
        </authorList>
    </citation>
    <scope>NUCLEOTIDE SEQUENCE [LARGE SCALE GENOMIC DNA]</scope>
    <source>
        <strain evidence="4 5">CGMCC 4.5506</strain>
    </source>
</reference>
<dbReference type="Pfam" id="PF22645">
    <property type="entry name" value="GKRP_SIS_N"/>
    <property type="match status" value="1"/>
</dbReference>
<evidence type="ECO:0000313" key="4">
    <source>
        <dbReference type="EMBL" id="SDC84678.1"/>
    </source>
</evidence>